<dbReference type="EMBL" id="JBHRTR010000034">
    <property type="protein sequence ID" value="MFC3229795.1"/>
    <property type="molecule type" value="Genomic_DNA"/>
</dbReference>
<evidence type="ECO:0000259" key="15">
    <source>
        <dbReference type="Pfam" id="PF08450"/>
    </source>
</evidence>
<evidence type="ECO:0000256" key="3">
    <source>
        <dbReference type="ARBA" id="ARBA00001936"/>
    </source>
</evidence>
<evidence type="ECO:0000256" key="6">
    <source>
        <dbReference type="ARBA" id="ARBA00004496"/>
    </source>
</evidence>
<dbReference type="PRINTS" id="PR01790">
    <property type="entry name" value="SMP30FAMILY"/>
</dbReference>
<evidence type="ECO:0000256" key="10">
    <source>
        <dbReference type="ARBA" id="ARBA00022490"/>
    </source>
</evidence>
<dbReference type="Pfam" id="PF08450">
    <property type="entry name" value="SGL"/>
    <property type="match status" value="1"/>
</dbReference>
<dbReference type="GO" id="GO:0016787">
    <property type="term" value="F:hydrolase activity"/>
    <property type="evidence" value="ECO:0007669"/>
    <property type="project" value="UniProtKB-KW"/>
</dbReference>
<comment type="cofactor">
    <cofactor evidence="4">
        <name>Mg(2+)</name>
        <dbReference type="ChEBI" id="CHEBI:18420"/>
    </cofactor>
</comment>
<evidence type="ECO:0000256" key="14">
    <source>
        <dbReference type="ARBA" id="ARBA00032464"/>
    </source>
</evidence>
<comment type="similarity">
    <text evidence="7">Belongs to the SMP-30/CGR1 family.</text>
</comment>
<evidence type="ECO:0000313" key="16">
    <source>
        <dbReference type="EMBL" id="MFC3229795.1"/>
    </source>
</evidence>
<dbReference type="InterPro" id="IPR013658">
    <property type="entry name" value="SGL"/>
</dbReference>
<dbReference type="PANTHER" id="PTHR10907:SF47">
    <property type="entry name" value="REGUCALCIN"/>
    <property type="match status" value="1"/>
</dbReference>
<evidence type="ECO:0000256" key="11">
    <source>
        <dbReference type="ARBA" id="ARBA00022723"/>
    </source>
</evidence>
<dbReference type="PANTHER" id="PTHR10907">
    <property type="entry name" value="REGUCALCIN"/>
    <property type="match status" value="1"/>
</dbReference>
<evidence type="ECO:0000256" key="12">
    <source>
        <dbReference type="ARBA" id="ARBA00022801"/>
    </source>
</evidence>
<comment type="subcellular location">
    <subcellularLocation>
        <location evidence="6">Cytoplasm</location>
    </subcellularLocation>
</comment>
<dbReference type="PRINTS" id="PR01791">
    <property type="entry name" value="REGUCALCIN"/>
</dbReference>
<gene>
    <name evidence="16" type="ORF">ACFOGJ_21275</name>
</gene>
<protein>
    <recommendedName>
        <fullName evidence="9">Regucalcin</fullName>
        <ecNumber evidence="8">3.1.1.17</ecNumber>
    </recommendedName>
    <alternativeName>
        <fullName evidence="14">Gluconolactonase</fullName>
    </alternativeName>
</protein>
<accession>A0ABV7L544</accession>
<feature type="domain" description="SMP-30/Gluconolactonase/LRE-like region" evidence="15">
    <location>
        <begin position="15"/>
        <end position="257"/>
    </location>
</feature>
<comment type="cofactor">
    <cofactor evidence="5">
        <name>Zn(2+)</name>
        <dbReference type="ChEBI" id="CHEBI:29105"/>
    </cofactor>
</comment>
<name>A0ABV7L544_9PROT</name>
<keyword evidence="12 16" id="KW-0378">Hydrolase</keyword>
<evidence type="ECO:0000313" key="17">
    <source>
        <dbReference type="Proteomes" id="UP001595528"/>
    </source>
</evidence>
<comment type="cofactor">
    <cofactor evidence="3">
        <name>Mn(2+)</name>
        <dbReference type="ChEBI" id="CHEBI:29035"/>
    </cofactor>
</comment>
<reference evidence="17" key="1">
    <citation type="journal article" date="2019" name="Int. J. Syst. Evol. Microbiol.">
        <title>The Global Catalogue of Microorganisms (GCM) 10K type strain sequencing project: providing services to taxonomists for standard genome sequencing and annotation.</title>
        <authorList>
            <consortium name="The Broad Institute Genomics Platform"/>
            <consortium name="The Broad Institute Genome Sequencing Center for Infectious Disease"/>
            <person name="Wu L."/>
            <person name="Ma J."/>
        </authorList>
    </citation>
    <scope>NUCLEOTIDE SEQUENCE [LARGE SCALE GENOMIC DNA]</scope>
    <source>
        <strain evidence="17">KCTC 42964</strain>
    </source>
</reference>
<dbReference type="RefSeq" id="WP_379904334.1">
    <property type="nucleotide sequence ID" value="NZ_JBHRTR010000034.1"/>
</dbReference>
<dbReference type="InterPro" id="IPR011042">
    <property type="entry name" value="6-blade_b-propeller_TolB-like"/>
</dbReference>
<evidence type="ECO:0000256" key="5">
    <source>
        <dbReference type="ARBA" id="ARBA00001947"/>
    </source>
</evidence>
<keyword evidence="10" id="KW-0963">Cytoplasm</keyword>
<evidence type="ECO:0000256" key="9">
    <source>
        <dbReference type="ARBA" id="ARBA00016808"/>
    </source>
</evidence>
<comment type="cofactor">
    <cofactor evidence="2">
        <name>Ca(2+)</name>
        <dbReference type="ChEBI" id="CHEBI:29108"/>
    </cofactor>
</comment>
<keyword evidence="17" id="KW-1185">Reference proteome</keyword>
<evidence type="ECO:0000256" key="13">
    <source>
        <dbReference type="ARBA" id="ARBA00022837"/>
    </source>
</evidence>
<organism evidence="16 17">
    <name type="scientific">Marinibaculum pumilum</name>
    <dbReference type="NCBI Taxonomy" id="1766165"/>
    <lineage>
        <taxon>Bacteria</taxon>
        <taxon>Pseudomonadati</taxon>
        <taxon>Pseudomonadota</taxon>
        <taxon>Alphaproteobacteria</taxon>
        <taxon>Rhodospirillales</taxon>
        <taxon>Rhodospirillaceae</taxon>
        <taxon>Marinibaculum</taxon>
    </lineage>
</organism>
<dbReference type="Gene3D" id="2.120.10.30">
    <property type="entry name" value="TolB, C-terminal domain"/>
    <property type="match status" value="1"/>
</dbReference>
<proteinExistence type="inferred from homology"/>
<evidence type="ECO:0000256" key="7">
    <source>
        <dbReference type="ARBA" id="ARBA00008853"/>
    </source>
</evidence>
<evidence type="ECO:0000256" key="2">
    <source>
        <dbReference type="ARBA" id="ARBA00001913"/>
    </source>
</evidence>
<dbReference type="SUPFAM" id="SSF63829">
    <property type="entry name" value="Calcium-dependent phosphotriesterase"/>
    <property type="match status" value="1"/>
</dbReference>
<evidence type="ECO:0000256" key="4">
    <source>
        <dbReference type="ARBA" id="ARBA00001946"/>
    </source>
</evidence>
<sequence>MAVSIDRIGETCDLLGEGPLWDVAEQAFYWIDSRNGIIHRLDWASQKRRGWDVGQKIGSMALRAGGGAVCALQDGFQFFDFNSGELTMIEDPEADEPRTRFNDGKVDRQGRFIAGSMAQFERELALGSYYRLWPDGRLEKLVGDIKVANGPCFSPKGDIWYFADSRARCIYAMDYDGETGAISNRRVAADLGQWDSVPDGTTVDADGNLWTAMVVSGKVGCISPKGELIRTIDMPVSYPSSVMFGGPKLDILFVTSILDSGNRRADEAEAGGLFAVTGLDVEGVPEPRFKG</sequence>
<comment type="caution">
    <text evidence="16">The sequence shown here is derived from an EMBL/GenBank/DDBJ whole genome shotgun (WGS) entry which is preliminary data.</text>
</comment>
<keyword evidence="11" id="KW-0479">Metal-binding</keyword>
<comment type="catalytic activity">
    <reaction evidence="1">
        <text>D-glucono-1,5-lactone + H2O = D-gluconate + H(+)</text>
        <dbReference type="Rhea" id="RHEA:10440"/>
        <dbReference type="ChEBI" id="CHEBI:15377"/>
        <dbReference type="ChEBI" id="CHEBI:15378"/>
        <dbReference type="ChEBI" id="CHEBI:16217"/>
        <dbReference type="ChEBI" id="CHEBI:18391"/>
        <dbReference type="EC" id="3.1.1.17"/>
    </reaction>
</comment>
<evidence type="ECO:0000256" key="8">
    <source>
        <dbReference type="ARBA" id="ARBA00013227"/>
    </source>
</evidence>
<dbReference type="Proteomes" id="UP001595528">
    <property type="component" value="Unassembled WGS sequence"/>
</dbReference>
<dbReference type="InterPro" id="IPR005511">
    <property type="entry name" value="SMP-30"/>
</dbReference>
<evidence type="ECO:0000256" key="1">
    <source>
        <dbReference type="ARBA" id="ARBA00001589"/>
    </source>
</evidence>
<keyword evidence="13" id="KW-0106">Calcium</keyword>
<dbReference type="EC" id="3.1.1.17" evidence="8"/>
<dbReference type="InterPro" id="IPR008367">
    <property type="entry name" value="Regucalcin"/>
</dbReference>